<dbReference type="KEGG" id="lgi:LOTGIDRAFT_168531"/>
<feature type="compositionally biased region" description="Low complexity" evidence="1">
    <location>
        <begin position="309"/>
        <end position="320"/>
    </location>
</feature>
<dbReference type="EMBL" id="KB203440">
    <property type="protein sequence ID" value="ESO84666.1"/>
    <property type="molecule type" value="Genomic_DNA"/>
</dbReference>
<organism evidence="2 3">
    <name type="scientific">Lottia gigantea</name>
    <name type="common">Giant owl limpet</name>
    <dbReference type="NCBI Taxonomy" id="225164"/>
    <lineage>
        <taxon>Eukaryota</taxon>
        <taxon>Metazoa</taxon>
        <taxon>Spiralia</taxon>
        <taxon>Lophotrochozoa</taxon>
        <taxon>Mollusca</taxon>
        <taxon>Gastropoda</taxon>
        <taxon>Patellogastropoda</taxon>
        <taxon>Lottioidea</taxon>
        <taxon>Lottiidae</taxon>
        <taxon>Lottia</taxon>
    </lineage>
</organism>
<dbReference type="RefSeq" id="XP_009064657.1">
    <property type="nucleotide sequence ID" value="XM_009066409.1"/>
</dbReference>
<keyword evidence="3" id="KW-1185">Reference proteome</keyword>
<name>V3ZUQ8_LOTGI</name>
<dbReference type="SUPFAM" id="SSF50729">
    <property type="entry name" value="PH domain-like"/>
    <property type="match status" value="1"/>
</dbReference>
<protein>
    <recommendedName>
        <fullName evidence="4">PID domain-containing protein</fullName>
    </recommendedName>
</protein>
<dbReference type="CTD" id="20240906"/>
<dbReference type="STRING" id="225164.V3ZUQ8"/>
<feature type="compositionally biased region" description="Polar residues" evidence="1">
    <location>
        <begin position="353"/>
        <end position="366"/>
    </location>
</feature>
<feature type="region of interest" description="Disordered" evidence="1">
    <location>
        <begin position="179"/>
        <end position="212"/>
    </location>
</feature>
<dbReference type="AlphaFoldDB" id="V3ZUQ8"/>
<dbReference type="InterPro" id="IPR011993">
    <property type="entry name" value="PH-like_dom_sf"/>
</dbReference>
<dbReference type="PANTHER" id="PTHR41148:SF1">
    <property type="entry name" value="LP09875P"/>
    <property type="match status" value="1"/>
</dbReference>
<dbReference type="Proteomes" id="UP000030746">
    <property type="component" value="Unassembled WGS sequence"/>
</dbReference>
<dbReference type="GeneID" id="20240906"/>
<feature type="region of interest" description="Disordered" evidence="1">
    <location>
        <begin position="285"/>
        <end position="422"/>
    </location>
</feature>
<reference evidence="2 3" key="1">
    <citation type="journal article" date="2013" name="Nature">
        <title>Insights into bilaterian evolution from three spiralian genomes.</title>
        <authorList>
            <person name="Simakov O."/>
            <person name="Marletaz F."/>
            <person name="Cho S.J."/>
            <person name="Edsinger-Gonzales E."/>
            <person name="Havlak P."/>
            <person name="Hellsten U."/>
            <person name="Kuo D.H."/>
            <person name="Larsson T."/>
            <person name="Lv J."/>
            <person name="Arendt D."/>
            <person name="Savage R."/>
            <person name="Osoegawa K."/>
            <person name="de Jong P."/>
            <person name="Grimwood J."/>
            <person name="Chapman J.A."/>
            <person name="Shapiro H."/>
            <person name="Aerts A."/>
            <person name="Otillar R.P."/>
            <person name="Terry A.Y."/>
            <person name="Boore J.L."/>
            <person name="Grigoriev I.V."/>
            <person name="Lindberg D.R."/>
            <person name="Seaver E.C."/>
            <person name="Weisblat D.A."/>
            <person name="Putnam N.H."/>
            <person name="Rokhsar D.S."/>
        </authorList>
    </citation>
    <scope>NUCLEOTIDE SEQUENCE [LARGE SCALE GENOMIC DNA]</scope>
</reference>
<feature type="compositionally biased region" description="Polar residues" evidence="1">
    <location>
        <begin position="321"/>
        <end position="330"/>
    </location>
</feature>
<dbReference type="Gene3D" id="2.30.29.30">
    <property type="entry name" value="Pleckstrin-homology domain (PH domain)/Phosphotyrosine-binding domain (PTB)"/>
    <property type="match status" value="1"/>
</dbReference>
<dbReference type="OMA" id="QFLGWVE"/>
<proteinExistence type="predicted"/>
<evidence type="ECO:0000313" key="2">
    <source>
        <dbReference type="EMBL" id="ESO84666.1"/>
    </source>
</evidence>
<accession>V3ZUQ8</accession>
<gene>
    <name evidence="2" type="ORF">LOTGIDRAFT_168531</name>
</gene>
<feature type="compositionally biased region" description="Polar residues" evidence="1">
    <location>
        <begin position="285"/>
        <end position="303"/>
    </location>
</feature>
<evidence type="ECO:0000313" key="3">
    <source>
        <dbReference type="Proteomes" id="UP000030746"/>
    </source>
</evidence>
<feature type="compositionally biased region" description="Polar residues" evidence="1">
    <location>
        <begin position="183"/>
        <end position="193"/>
    </location>
</feature>
<dbReference type="OrthoDB" id="9994380at2759"/>
<evidence type="ECO:0008006" key="4">
    <source>
        <dbReference type="Google" id="ProtNLM"/>
    </source>
</evidence>
<evidence type="ECO:0000256" key="1">
    <source>
        <dbReference type="SAM" id="MobiDB-lite"/>
    </source>
</evidence>
<sequence>MSLFSGRNKEKDKDLLGSKKCQFYVEFLGWMECRGLQGEYYTEPVIRELRRRQRNMDTPPKLTLQVSKKEIKVSQDCEDKKKRNIKKVRFPTIPSRDVTYAVQSRDASGRLDDTVACIYLGFMPRTQKYVHVHVYRFDEPDTASTFVKLLSQIVDMNRDRIVDEEQKLASWGEIERLDLPDNMSDQHTNDSATGSNGSNFSGDDDSPAFNNYEIDSDLQSLKDVKLYDSVADELRSRLGLAELKESAPILLPPKDYDTISRARGNLMDYEKRRCLQLNIVGGIHTENQSNNHQNLKMRNSSGESGIDLPSPSSSENSSRPTIFSSGNTSPSTPPAHGSEFAYPPRSPRVDPTYGTNSPRFDSQYVPNSPRVDNTYYGKGRPVEHSPLGARRSAPTNYNGYTYRSDGSRHSSNSRHSDERDDEYDYRLKLKSPPTDYQLSPDYVEMRRPGGSRGGNLANSMPQEVLSREMDNVKNSYSPIQIRRGQQQQQDPQFLEVYDRRPGGYQVRRVQSMYR</sequence>
<dbReference type="PANTHER" id="PTHR41148">
    <property type="entry name" value="LP09875P"/>
    <property type="match status" value="1"/>
</dbReference>
<dbReference type="HOGENOM" id="CLU_530293_0_0_1"/>